<dbReference type="GO" id="GO:0008745">
    <property type="term" value="F:N-acetylmuramoyl-L-alanine amidase activity"/>
    <property type="evidence" value="ECO:0007669"/>
    <property type="project" value="InterPro"/>
</dbReference>
<feature type="domain" description="Peptidoglycan recognition protein family" evidence="11">
    <location>
        <begin position="32"/>
        <end position="175"/>
    </location>
</feature>
<reference evidence="12" key="1">
    <citation type="submission" date="2021-09" db="EMBL/GenBank/DDBJ databases">
        <authorList>
            <person name="Martin H S."/>
        </authorList>
    </citation>
    <scope>NUCLEOTIDE SEQUENCE</scope>
</reference>
<dbReference type="GO" id="GO:0045087">
    <property type="term" value="P:innate immune response"/>
    <property type="evidence" value="ECO:0007669"/>
    <property type="project" value="UniProtKB-KW"/>
</dbReference>
<comment type="caution">
    <text evidence="12">The sequence shown here is derived from an EMBL/GenBank/DDBJ whole genome shotgun (WGS) entry which is preliminary data.</text>
</comment>
<feature type="disulfide bond" evidence="8">
    <location>
        <begin position="69"/>
        <end position="75"/>
    </location>
</feature>
<evidence type="ECO:0000256" key="3">
    <source>
        <dbReference type="ARBA" id="ARBA00022588"/>
    </source>
</evidence>
<dbReference type="InterPro" id="IPR017331">
    <property type="entry name" value="Peptidoglycan_recognition"/>
</dbReference>
<evidence type="ECO:0000256" key="9">
    <source>
        <dbReference type="SAM" id="SignalP"/>
    </source>
</evidence>
<feature type="domain" description="N-acetylmuramoyl-L-alanine amidase" evidence="10">
    <location>
        <begin position="46"/>
        <end position="181"/>
    </location>
</feature>
<dbReference type="GO" id="GO:0042834">
    <property type="term" value="F:peptidoglycan binding"/>
    <property type="evidence" value="ECO:0007669"/>
    <property type="project" value="InterPro"/>
</dbReference>
<dbReference type="CDD" id="cd06583">
    <property type="entry name" value="PGRP"/>
    <property type="match status" value="1"/>
</dbReference>
<feature type="chain" id="PRO_5035147270" description="Peptidoglycan-recognition protein" evidence="9">
    <location>
        <begin position="18"/>
        <end position="203"/>
    </location>
</feature>
<evidence type="ECO:0000313" key="13">
    <source>
        <dbReference type="Proteomes" id="UP000789524"/>
    </source>
</evidence>
<evidence type="ECO:0000256" key="6">
    <source>
        <dbReference type="ARBA" id="ARBA00023157"/>
    </source>
</evidence>
<dbReference type="SMART" id="SM00644">
    <property type="entry name" value="Ami_2"/>
    <property type="match status" value="1"/>
</dbReference>
<comment type="subunit">
    <text evidence="2">Monomer.</text>
</comment>
<dbReference type="Proteomes" id="UP000789524">
    <property type="component" value="Unassembled WGS sequence"/>
</dbReference>
<evidence type="ECO:0000256" key="7">
    <source>
        <dbReference type="PIRNR" id="PIRNR037945"/>
    </source>
</evidence>
<dbReference type="Gene3D" id="3.40.80.10">
    <property type="entry name" value="Peptidoglycan recognition protein-like"/>
    <property type="match status" value="1"/>
</dbReference>
<dbReference type="SUPFAM" id="SSF55846">
    <property type="entry name" value="N-acetylmuramoyl-L-alanine amidase-like"/>
    <property type="match status" value="1"/>
</dbReference>
<evidence type="ECO:0000313" key="12">
    <source>
        <dbReference type="EMBL" id="CAG9559121.1"/>
    </source>
</evidence>
<evidence type="ECO:0000256" key="1">
    <source>
        <dbReference type="ARBA" id="ARBA00007553"/>
    </source>
</evidence>
<comment type="similarity">
    <text evidence="1 7">Belongs to the N-acetylmuramoyl-L-alanine amidase 2 family.</text>
</comment>
<keyword evidence="6" id="KW-1015">Disulfide bond</keyword>
<dbReference type="GO" id="GO:0009253">
    <property type="term" value="P:peptidoglycan catabolic process"/>
    <property type="evidence" value="ECO:0007669"/>
    <property type="project" value="InterPro"/>
</dbReference>
<dbReference type="GO" id="GO:0008270">
    <property type="term" value="F:zinc ion binding"/>
    <property type="evidence" value="ECO:0007669"/>
    <property type="project" value="InterPro"/>
</dbReference>
<keyword evidence="5 7" id="KW-0391">Immunity</keyword>
<keyword evidence="3 7" id="KW-0399">Innate immunity</keyword>
<evidence type="ECO:0000256" key="2">
    <source>
        <dbReference type="ARBA" id="ARBA00011245"/>
    </source>
</evidence>
<feature type="signal peptide" evidence="9">
    <location>
        <begin position="1"/>
        <end position="17"/>
    </location>
</feature>
<organism evidence="12 13">
    <name type="scientific">Danaus chrysippus</name>
    <name type="common">African queen</name>
    <dbReference type="NCBI Taxonomy" id="151541"/>
    <lineage>
        <taxon>Eukaryota</taxon>
        <taxon>Metazoa</taxon>
        <taxon>Ecdysozoa</taxon>
        <taxon>Arthropoda</taxon>
        <taxon>Hexapoda</taxon>
        <taxon>Insecta</taxon>
        <taxon>Pterygota</taxon>
        <taxon>Neoptera</taxon>
        <taxon>Endopterygota</taxon>
        <taxon>Lepidoptera</taxon>
        <taxon>Glossata</taxon>
        <taxon>Ditrysia</taxon>
        <taxon>Papilionoidea</taxon>
        <taxon>Nymphalidae</taxon>
        <taxon>Danainae</taxon>
        <taxon>Danaini</taxon>
        <taxon>Danaina</taxon>
        <taxon>Danaus</taxon>
        <taxon>Anosia</taxon>
    </lineage>
</organism>
<accession>A0A8J2QBQ9</accession>
<dbReference type="InterPro" id="IPR036505">
    <property type="entry name" value="Amidase/PGRP_sf"/>
</dbReference>
<keyword evidence="4 9" id="KW-0732">Signal</keyword>
<dbReference type="FunFam" id="3.40.80.10:FF:000001">
    <property type="entry name" value="Peptidoglycan recognition protein 1"/>
    <property type="match status" value="1"/>
</dbReference>
<evidence type="ECO:0000256" key="5">
    <source>
        <dbReference type="ARBA" id="ARBA00022859"/>
    </source>
</evidence>
<dbReference type="SMART" id="SM00701">
    <property type="entry name" value="PGRP"/>
    <property type="match status" value="1"/>
</dbReference>
<dbReference type="InterPro" id="IPR002502">
    <property type="entry name" value="Amidase_domain"/>
</dbReference>
<dbReference type="InterPro" id="IPR006619">
    <property type="entry name" value="PGRP_domain_met/bac"/>
</dbReference>
<evidence type="ECO:0000256" key="4">
    <source>
        <dbReference type="ARBA" id="ARBA00022729"/>
    </source>
</evidence>
<dbReference type="Pfam" id="PF01510">
    <property type="entry name" value="Amidase_2"/>
    <property type="match status" value="1"/>
</dbReference>
<dbReference type="AlphaFoldDB" id="A0A8J2QBQ9"/>
<dbReference type="OrthoDB" id="10001926at2759"/>
<dbReference type="PANTHER" id="PTHR11022:SF77">
    <property type="entry name" value="PEPTIDOGLYCAN-RECOGNITION PROTEIN LB"/>
    <property type="match status" value="1"/>
</dbReference>
<sequence length="203" mass="22078">MTPIIIGLFCVAVGVVGSPLPRAHSRHYSQPFEFVSRDDWGGRVATSVTKLKTPVPLVVIHHSYIPGACYTKAACSTAMRSMQNAHQITNGWADIGYNFAVGSDGRVYEGRGFNRLGAHAVGVNVKSIGIVLIGNWVSEVPPRKQLEAAQALIKHGVDLGYISPDYSLMGHRQVGSTECPGGALQREISNWPRFQPNLEFHLT</sequence>
<name>A0A8J2QBQ9_9NEOP</name>
<gene>
    <name evidence="12" type="ORF">DCHRY22_LOCUS1047</name>
</gene>
<evidence type="ECO:0000259" key="11">
    <source>
        <dbReference type="SMART" id="SM00701"/>
    </source>
</evidence>
<dbReference type="EMBL" id="CAKASE010000043">
    <property type="protein sequence ID" value="CAG9559121.1"/>
    <property type="molecule type" value="Genomic_DNA"/>
</dbReference>
<proteinExistence type="inferred from homology"/>
<evidence type="ECO:0000256" key="8">
    <source>
        <dbReference type="PIRSR" id="PIRSR037945-1"/>
    </source>
</evidence>
<evidence type="ECO:0000259" key="10">
    <source>
        <dbReference type="SMART" id="SM00644"/>
    </source>
</evidence>
<protein>
    <recommendedName>
        <fullName evidence="7">Peptidoglycan-recognition protein</fullName>
    </recommendedName>
</protein>
<dbReference type="PIRSF" id="PIRSF037945">
    <property type="entry name" value="PGRPs"/>
    <property type="match status" value="1"/>
</dbReference>
<keyword evidence="13" id="KW-1185">Reference proteome</keyword>
<dbReference type="InterPro" id="IPR015510">
    <property type="entry name" value="PGRP"/>
</dbReference>
<dbReference type="PANTHER" id="PTHR11022">
    <property type="entry name" value="PEPTIDOGLYCAN RECOGNITION PROTEIN"/>
    <property type="match status" value="1"/>
</dbReference>